<evidence type="ECO:0000313" key="5">
    <source>
        <dbReference type="Proteomes" id="UP001497600"/>
    </source>
</evidence>
<dbReference type="InterPro" id="IPR007519">
    <property type="entry name" value="Bul1_N"/>
</dbReference>
<dbReference type="Pfam" id="PF04425">
    <property type="entry name" value="Bul1_N"/>
    <property type="match status" value="1"/>
</dbReference>
<evidence type="ECO:0000256" key="1">
    <source>
        <dbReference type="SAM" id="MobiDB-lite"/>
    </source>
</evidence>
<reference evidence="4 5" key="1">
    <citation type="submission" date="2024-01" db="EMBL/GenBank/DDBJ databases">
        <authorList>
            <consortium name="Genoscope - CEA"/>
            <person name="William W."/>
        </authorList>
    </citation>
    <scope>NUCLEOTIDE SEQUENCE [LARGE SCALE GENOMIC DNA]</scope>
    <source>
        <strain evidence="4 5">29B2s-10</strain>
    </source>
</reference>
<dbReference type="PANTHER" id="PTHR31904:SF1">
    <property type="entry name" value="BYPASS OF STOP CODON PROTEIN 5-RELATED"/>
    <property type="match status" value="1"/>
</dbReference>
<feature type="compositionally biased region" description="Polar residues" evidence="1">
    <location>
        <begin position="152"/>
        <end position="170"/>
    </location>
</feature>
<name>A0ABP0EBH4_9ASCO</name>
<feature type="region of interest" description="Disordered" evidence="1">
    <location>
        <begin position="127"/>
        <end position="170"/>
    </location>
</feature>
<organism evidence="4 5">
    <name type="scientific">[Candida] anglica</name>
    <dbReference type="NCBI Taxonomy" id="148631"/>
    <lineage>
        <taxon>Eukaryota</taxon>
        <taxon>Fungi</taxon>
        <taxon>Dikarya</taxon>
        <taxon>Ascomycota</taxon>
        <taxon>Saccharomycotina</taxon>
        <taxon>Pichiomycetes</taxon>
        <taxon>Debaryomycetaceae</taxon>
        <taxon>Kurtzmaniella</taxon>
    </lineage>
</organism>
<feature type="compositionally biased region" description="Low complexity" evidence="1">
    <location>
        <begin position="26"/>
        <end position="38"/>
    </location>
</feature>
<gene>
    <name evidence="4" type="ORF">CAAN4_D08504</name>
</gene>
<feature type="compositionally biased region" description="Polar residues" evidence="1">
    <location>
        <begin position="47"/>
        <end position="60"/>
    </location>
</feature>
<evidence type="ECO:0000313" key="4">
    <source>
        <dbReference type="EMBL" id="CAK7904256.1"/>
    </source>
</evidence>
<feature type="compositionally biased region" description="Low complexity" evidence="1">
    <location>
        <begin position="678"/>
        <end position="690"/>
    </location>
</feature>
<sequence length="933" mass="104567">MSHPLRPGSASGTKSPSDEPPSYDFSVSSSNASLSDLSRPTSPPISRMSTSNILRASNAPSKGAKGSKEGMDINRTPYVPSSELQSQIDSLSRNSPLSTTTSQGEYFDVLPSFQMFQSILKRDNSQFSENLSVDPPTYGDVENTSPTPPSLSPVNSHAGPSSGNASNTMLPSEYSLDAVMDSVADYNINDLESGEVEHRAYHSETQDTPNSNPNFATTHDTYGHTVLDNIDRLPKLHNSPLEIQIYVTKQVPHPHTAPESETRLKEYSSGDVVNGYIVITNNSDAPVDFGLFIVTLEGTVKATERVTGNDQDAGKIKKLLMKKFLKMYDLNASYGYAYIPNSAGIEYEAYSTDEHDGCVLGIPSVRILQPHTKYKKFFTFKFPEKLLDNVCMNSVLPHVLPPPSMGLDKTCFYGRGATISLNKALGYGYLNARGTPLLTKDYAFEDVSVSYTIEAKFIDKLNAKDQKNPLSHQDINDPNSEEDYVISSNSQYFLRYIPNLNKQLDYYNQDFHYGTDSFANIGIDGKLFQGYLNMNTWRSFNQSNYQIEREINSCLSKGEFTDDELKNQNLILKNSKKTTTELHNFNVKDQILDQLLHTHAKELDVDDNLYYHDYRMIGTTKSLPIYGKKKKKILSSLIKIGTSKMFLRVPSKVFPYSSPKLLMKYNNGSMSNPPTPNLTPSSSRRSSSLAPSRSIDAGLMLSPVSSNANIEQLYHHEKEDLIDHVHITLVFKAIDNATTPPKIDYVESNIVAWSYNTEYPLPIALGYDFFYCNPREEALHTSHDDVENTRENLQQLKDSAFDYLHFLKSNKTTISRDSVLYLESLKTLSVKKDVIKEYFATCTHTTHANLLNNEGDWKASQSRTTQRLLWTKELKIPLNAINKHNVTLLPSFQSCLVGRIYCLQVLVKYKGSGSDQKEFADNIVKVDVPILIG</sequence>
<dbReference type="InterPro" id="IPR022794">
    <property type="entry name" value="Bul1_C"/>
</dbReference>
<evidence type="ECO:0000259" key="3">
    <source>
        <dbReference type="Pfam" id="PF04426"/>
    </source>
</evidence>
<dbReference type="Proteomes" id="UP001497600">
    <property type="component" value="Chromosome D"/>
</dbReference>
<dbReference type="EMBL" id="OZ004256">
    <property type="protein sequence ID" value="CAK7904256.1"/>
    <property type="molecule type" value="Genomic_DNA"/>
</dbReference>
<feature type="domain" description="Bul1 N-terminal" evidence="2">
    <location>
        <begin position="92"/>
        <end position="570"/>
    </location>
</feature>
<dbReference type="PANTHER" id="PTHR31904">
    <property type="entry name" value="BYPASS OF STOP CODON PROTEIN 5-RELATED"/>
    <property type="match status" value="1"/>
</dbReference>
<dbReference type="Pfam" id="PF04426">
    <property type="entry name" value="Bul1_C"/>
    <property type="match status" value="1"/>
</dbReference>
<feature type="region of interest" description="Disordered" evidence="1">
    <location>
        <begin position="1"/>
        <end position="101"/>
    </location>
</feature>
<protein>
    <submittedName>
        <fullName evidence="4">Uncharacterized protein</fullName>
    </submittedName>
</protein>
<feature type="compositionally biased region" description="Polar residues" evidence="1">
    <location>
        <begin position="82"/>
        <end position="101"/>
    </location>
</feature>
<feature type="region of interest" description="Disordered" evidence="1">
    <location>
        <begin position="665"/>
        <end position="690"/>
    </location>
</feature>
<keyword evidence="5" id="KW-1185">Reference proteome</keyword>
<evidence type="ECO:0000259" key="2">
    <source>
        <dbReference type="Pfam" id="PF04425"/>
    </source>
</evidence>
<accession>A0ABP0EBH4</accession>
<feature type="domain" description="Bul1 C-terminal" evidence="3">
    <location>
        <begin position="808"/>
        <end position="914"/>
    </location>
</feature>
<dbReference type="InterPro" id="IPR039634">
    <property type="entry name" value="Bul1-like"/>
</dbReference>
<proteinExistence type="predicted"/>